<protein>
    <submittedName>
        <fullName evidence="1">Uncharacterized protein</fullName>
    </submittedName>
</protein>
<sequence>EGCGVAAVGAGARGGGGRGWRVVAVFVLLCPMWSGETSIYKNMTSLSILSSFLHICMQLCTLHIHNLSSKKDYTNPHIETLAFGAVFRKASASPLMQCKVDALQRPEAIEVKKSDRFESLSAEAWRCEKQSEATLYVF</sequence>
<reference evidence="1 2" key="1">
    <citation type="journal article" date="2021" name="BMC Genomics">
        <title>Datura genome reveals duplications of psychoactive alkaloid biosynthetic genes and high mutation rate following tissue culture.</title>
        <authorList>
            <person name="Rajewski A."/>
            <person name="Carter-House D."/>
            <person name="Stajich J."/>
            <person name="Litt A."/>
        </authorList>
    </citation>
    <scope>NUCLEOTIDE SEQUENCE [LARGE SCALE GENOMIC DNA]</scope>
    <source>
        <strain evidence="1">AR-01</strain>
    </source>
</reference>
<keyword evidence="2" id="KW-1185">Reference proteome</keyword>
<dbReference type="Proteomes" id="UP000823775">
    <property type="component" value="Unassembled WGS sequence"/>
</dbReference>
<name>A0ABS8UWU3_DATST</name>
<comment type="caution">
    <text evidence="1">The sequence shown here is derived from an EMBL/GenBank/DDBJ whole genome shotgun (WGS) entry which is preliminary data.</text>
</comment>
<evidence type="ECO:0000313" key="1">
    <source>
        <dbReference type="EMBL" id="MCD9638899.1"/>
    </source>
</evidence>
<feature type="non-terminal residue" evidence="1">
    <location>
        <position position="1"/>
    </location>
</feature>
<accession>A0ABS8UWU3</accession>
<organism evidence="1 2">
    <name type="scientific">Datura stramonium</name>
    <name type="common">Jimsonweed</name>
    <name type="synonym">Common thornapple</name>
    <dbReference type="NCBI Taxonomy" id="4076"/>
    <lineage>
        <taxon>Eukaryota</taxon>
        <taxon>Viridiplantae</taxon>
        <taxon>Streptophyta</taxon>
        <taxon>Embryophyta</taxon>
        <taxon>Tracheophyta</taxon>
        <taxon>Spermatophyta</taxon>
        <taxon>Magnoliopsida</taxon>
        <taxon>eudicotyledons</taxon>
        <taxon>Gunneridae</taxon>
        <taxon>Pentapetalae</taxon>
        <taxon>asterids</taxon>
        <taxon>lamiids</taxon>
        <taxon>Solanales</taxon>
        <taxon>Solanaceae</taxon>
        <taxon>Solanoideae</taxon>
        <taxon>Datureae</taxon>
        <taxon>Datura</taxon>
    </lineage>
</organism>
<gene>
    <name evidence="1" type="ORF">HAX54_023071</name>
</gene>
<dbReference type="EMBL" id="JACEIK010002793">
    <property type="protein sequence ID" value="MCD9638899.1"/>
    <property type="molecule type" value="Genomic_DNA"/>
</dbReference>
<evidence type="ECO:0000313" key="2">
    <source>
        <dbReference type="Proteomes" id="UP000823775"/>
    </source>
</evidence>
<proteinExistence type="predicted"/>